<dbReference type="AlphaFoldDB" id="A0A671X1N0"/>
<keyword evidence="5" id="KW-1185">Reference proteome</keyword>
<sequence length="88" mass="10157">SSDLKYERFSLYDNTTGAYFTVKVEKLSLKDSGKYWCGVDTLHQSDNISAVELNVLPGTFVCTWRLQSKNIRPLSFLYMFLFCELSIL</sequence>
<dbReference type="SUPFAM" id="SSF48726">
    <property type="entry name" value="Immunoglobulin"/>
    <property type="match status" value="1"/>
</dbReference>
<dbReference type="InterPro" id="IPR050671">
    <property type="entry name" value="CD300_family_receptors"/>
</dbReference>
<dbReference type="InParanoid" id="A0A671X1N0"/>
<evidence type="ECO:0000313" key="5">
    <source>
        <dbReference type="Proteomes" id="UP000472265"/>
    </source>
</evidence>
<keyword evidence="2" id="KW-0812">Transmembrane</keyword>
<organism evidence="4 5">
    <name type="scientific">Sparus aurata</name>
    <name type="common">Gilthead sea bream</name>
    <dbReference type="NCBI Taxonomy" id="8175"/>
    <lineage>
        <taxon>Eukaryota</taxon>
        <taxon>Metazoa</taxon>
        <taxon>Chordata</taxon>
        <taxon>Craniata</taxon>
        <taxon>Vertebrata</taxon>
        <taxon>Euteleostomi</taxon>
        <taxon>Actinopterygii</taxon>
        <taxon>Neopterygii</taxon>
        <taxon>Teleostei</taxon>
        <taxon>Neoteleostei</taxon>
        <taxon>Acanthomorphata</taxon>
        <taxon>Eupercaria</taxon>
        <taxon>Spariformes</taxon>
        <taxon>Sparidae</taxon>
        <taxon>Sparus</taxon>
    </lineage>
</organism>
<reference evidence="4" key="1">
    <citation type="submission" date="2021-04" db="EMBL/GenBank/DDBJ databases">
        <authorList>
            <consortium name="Wellcome Sanger Institute Data Sharing"/>
        </authorList>
    </citation>
    <scope>NUCLEOTIDE SEQUENCE [LARGE SCALE GENOMIC DNA]</scope>
</reference>
<dbReference type="GO" id="GO:0005886">
    <property type="term" value="C:plasma membrane"/>
    <property type="evidence" value="ECO:0007669"/>
    <property type="project" value="TreeGrafter"/>
</dbReference>
<protein>
    <recommendedName>
        <fullName evidence="6">Immunoglobulin V-set domain-containing protein</fullName>
    </recommendedName>
</protein>
<proteinExistence type="predicted"/>
<dbReference type="InterPro" id="IPR013783">
    <property type="entry name" value="Ig-like_fold"/>
</dbReference>
<keyword evidence="3" id="KW-0472">Membrane</keyword>
<name>A0A671X1N0_SPAAU</name>
<reference evidence="4" key="2">
    <citation type="submission" date="2025-08" db="UniProtKB">
        <authorList>
            <consortium name="Ensembl"/>
        </authorList>
    </citation>
    <scope>IDENTIFICATION</scope>
</reference>
<accession>A0A671X1N0</accession>
<evidence type="ECO:0008006" key="6">
    <source>
        <dbReference type="Google" id="ProtNLM"/>
    </source>
</evidence>
<dbReference type="Gene3D" id="2.60.40.10">
    <property type="entry name" value="Immunoglobulins"/>
    <property type="match status" value="1"/>
</dbReference>
<dbReference type="Ensembl" id="ENSSAUT00010046517.1">
    <property type="protein sequence ID" value="ENSSAUP00010044221.1"/>
    <property type="gene ID" value="ENSSAUG00010018506.1"/>
</dbReference>
<evidence type="ECO:0000256" key="3">
    <source>
        <dbReference type="ARBA" id="ARBA00023136"/>
    </source>
</evidence>
<dbReference type="Proteomes" id="UP000472265">
    <property type="component" value="Chromosome 1"/>
</dbReference>
<dbReference type="PANTHER" id="PTHR11860:SF118">
    <property type="entry name" value="CMRF35-LIKE MOLECULE 3-RELATED"/>
    <property type="match status" value="1"/>
</dbReference>
<comment type="subcellular location">
    <subcellularLocation>
        <location evidence="1">Membrane</location>
    </subcellularLocation>
</comment>
<evidence type="ECO:0000313" key="4">
    <source>
        <dbReference type="Ensembl" id="ENSSAUP00010044221.1"/>
    </source>
</evidence>
<dbReference type="PANTHER" id="PTHR11860">
    <property type="entry name" value="POLYMERIC-IMMUNOGLOBULIN RECEPTOR"/>
    <property type="match status" value="1"/>
</dbReference>
<evidence type="ECO:0000256" key="1">
    <source>
        <dbReference type="ARBA" id="ARBA00004370"/>
    </source>
</evidence>
<reference evidence="4" key="3">
    <citation type="submission" date="2025-09" db="UniProtKB">
        <authorList>
            <consortium name="Ensembl"/>
        </authorList>
    </citation>
    <scope>IDENTIFICATION</scope>
</reference>
<evidence type="ECO:0000256" key="2">
    <source>
        <dbReference type="ARBA" id="ARBA00022692"/>
    </source>
</evidence>
<dbReference type="GeneTree" id="ENSGT01120000272389"/>
<dbReference type="InterPro" id="IPR036179">
    <property type="entry name" value="Ig-like_dom_sf"/>
</dbReference>
<dbReference type="GO" id="GO:0004888">
    <property type="term" value="F:transmembrane signaling receptor activity"/>
    <property type="evidence" value="ECO:0007669"/>
    <property type="project" value="TreeGrafter"/>
</dbReference>